<dbReference type="AlphaFoldDB" id="A0A7X2KHK4"/>
<sequence length="81" mass="8123">MKANKSSLAKESEAKGVLCCPLCGSTDLQVTGGNNKKDFSLGKAVGGALLVGGVGALAGFLGEGSDKADILCMNCGLKFKK</sequence>
<evidence type="ECO:0000313" key="2">
    <source>
        <dbReference type="Proteomes" id="UP000460207"/>
    </source>
</evidence>
<name>A0A7X2KHK4_LIMRT</name>
<dbReference type="EMBL" id="WJND01000012">
    <property type="protein sequence ID" value="MRG89892.1"/>
    <property type="molecule type" value="Genomic_DNA"/>
</dbReference>
<comment type="caution">
    <text evidence="1">The sequence shown here is derived from an EMBL/GenBank/DDBJ whole genome shotgun (WGS) entry which is preliminary data.</text>
</comment>
<accession>A0A7X2KHK4</accession>
<evidence type="ECO:0000313" key="1">
    <source>
        <dbReference type="EMBL" id="MRG89892.1"/>
    </source>
</evidence>
<gene>
    <name evidence="1" type="ORF">GIX76_07835</name>
</gene>
<evidence type="ECO:0008006" key="3">
    <source>
        <dbReference type="Google" id="ProtNLM"/>
    </source>
</evidence>
<reference evidence="1 2" key="1">
    <citation type="submission" date="2019-11" db="EMBL/GenBank/DDBJ databases">
        <title>Draft genome sequence of 12 host-associated Lactobacillus reuteri rodent strains.</title>
        <authorList>
            <person name="Zhang S."/>
            <person name="Ozcam M."/>
            <person name="Van Pijkeren J.P."/>
        </authorList>
    </citation>
    <scope>NUCLEOTIDE SEQUENCE [LARGE SCALE GENOMIC DNA]</scope>
    <source>
        <strain evidence="1 2">N4I</strain>
    </source>
</reference>
<proteinExistence type="predicted"/>
<organism evidence="1 2">
    <name type="scientific">Limosilactobacillus reuteri</name>
    <name type="common">Lactobacillus reuteri</name>
    <dbReference type="NCBI Taxonomy" id="1598"/>
    <lineage>
        <taxon>Bacteria</taxon>
        <taxon>Bacillati</taxon>
        <taxon>Bacillota</taxon>
        <taxon>Bacilli</taxon>
        <taxon>Lactobacillales</taxon>
        <taxon>Lactobacillaceae</taxon>
        <taxon>Limosilactobacillus</taxon>
    </lineage>
</organism>
<protein>
    <recommendedName>
        <fullName evidence="3">LITAF domain-containing protein</fullName>
    </recommendedName>
</protein>
<dbReference type="Proteomes" id="UP000460207">
    <property type="component" value="Unassembled WGS sequence"/>
</dbReference>